<keyword evidence="1" id="KW-0812">Transmembrane</keyword>
<organism evidence="2 3">
    <name type="scientific">Ferrimonas gelatinilytica</name>
    <dbReference type="NCBI Taxonomy" id="1255257"/>
    <lineage>
        <taxon>Bacteria</taxon>
        <taxon>Pseudomonadati</taxon>
        <taxon>Pseudomonadota</taxon>
        <taxon>Gammaproteobacteria</taxon>
        <taxon>Alteromonadales</taxon>
        <taxon>Ferrimonadaceae</taxon>
        <taxon>Ferrimonas</taxon>
    </lineage>
</organism>
<evidence type="ECO:0000313" key="2">
    <source>
        <dbReference type="EMBL" id="GAA5191399.1"/>
    </source>
</evidence>
<reference evidence="3" key="1">
    <citation type="journal article" date="2019" name="Int. J. Syst. Evol. Microbiol.">
        <title>The Global Catalogue of Microorganisms (GCM) 10K type strain sequencing project: providing services to taxonomists for standard genome sequencing and annotation.</title>
        <authorList>
            <consortium name="The Broad Institute Genomics Platform"/>
            <consortium name="The Broad Institute Genome Sequencing Center for Infectious Disease"/>
            <person name="Wu L."/>
            <person name="Ma J."/>
        </authorList>
    </citation>
    <scope>NUCLEOTIDE SEQUENCE [LARGE SCALE GENOMIC DNA]</scope>
    <source>
        <strain evidence="3">JCM 18720</strain>
    </source>
</reference>
<keyword evidence="3" id="KW-1185">Reference proteome</keyword>
<gene>
    <name evidence="2" type="ORF">GCM10025772_18050</name>
</gene>
<dbReference type="Proteomes" id="UP001501600">
    <property type="component" value="Unassembled WGS sequence"/>
</dbReference>
<evidence type="ECO:0000256" key="1">
    <source>
        <dbReference type="SAM" id="Phobius"/>
    </source>
</evidence>
<keyword evidence="1" id="KW-1133">Transmembrane helix</keyword>
<feature type="transmembrane region" description="Helical" evidence="1">
    <location>
        <begin position="21"/>
        <end position="41"/>
    </location>
</feature>
<comment type="caution">
    <text evidence="2">The sequence shown here is derived from an EMBL/GenBank/DDBJ whole genome shotgun (WGS) entry which is preliminary data.</text>
</comment>
<name>A0ABP9S4T6_9GAMM</name>
<keyword evidence="1" id="KW-0472">Membrane</keyword>
<dbReference type="EMBL" id="BAABLF010000011">
    <property type="protein sequence ID" value="GAA5191399.1"/>
    <property type="molecule type" value="Genomic_DNA"/>
</dbReference>
<evidence type="ECO:0000313" key="3">
    <source>
        <dbReference type="Proteomes" id="UP001501600"/>
    </source>
</evidence>
<accession>A0ABP9S4T6</accession>
<proteinExistence type="predicted"/>
<protein>
    <submittedName>
        <fullName evidence="2">Uncharacterized protein</fullName>
    </submittedName>
</protein>
<sequence>MPLAAARGRRRGAGIGAISEGVMAAPCTVILTLTYRIWAILPEPVLPPRWSQRPPVDRLGLTLNPQPGRVLATYMANSG</sequence>